<gene>
    <name evidence="3" type="ORF">NCTC12871_00588</name>
</gene>
<keyword evidence="1" id="KW-0175">Coiled coil</keyword>
<dbReference type="EMBL" id="LR134510">
    <property type="protein sequence ID" value="VEJ09152.1"/>
    <property type="molecule type" value="Genomic_DNA"/>
</dbReference>
<dbReference type="Proteomes" id="UP000279799">
    <property type="component" value="Chromosome"/>
</dbReference>
<reference evidence="3 4" key="1">
    <citation type="submission" date="2018-12" db="EMBL/GenBank/DDBJ databases">
        <authorList>
            <consortium name="Pathogen Informatics"/>
        </authorList>
    </citation>
    <scope>NUCLEOTIDE SEQUENCE [LARGE SCALE GENOMIC DNA]</scope>
    <source>
        <strain evidence="3 4">NCTC12871</strain>
    </source>
</reference>
<accession>A0A448TT46</accession>
<sequence>MRSLKTTSVAVITLTALFSTPFVFADLTTDISTVSVAYQAQENAKAHEAAKVRAKAAKRAAAIRAERDRQAAIQLADKKRDQDYEDKLRTLQLKDKELDIKMKEARANRADEFVDVELAHAKAKIDKVQSEADANRLEAQGNKALKEKMGDAEIKAHSGFFK</sequence>
<evidence type="ECO:0000313" key="3">
    <source>
        <dbReference type="EMBL" id="VEJ09152.1"/>
    </source>
</evidence>
<evidence type="ECO:0000256" key="2">
    <source>
        <dbReference type="SAM" id="SignalP"/>
    </source>
</evidence>
<dbReference type="RefSeq" id="WP_126598839.1">
    <property type="nucleotide sequence ID" value="NZ_LR134510.1"/>
</dbReference>
<keyword evidence="4" id="KW-1185">Reference proteome</keyword>
<feature type="coiled-coil region" evidence="1">
    <location>
        <begin position="88"/>
        <end position="140"/>
    </location>
</feature>
<feature type="signal peptide" evidence="2">
    <location>
        <begin position="1"/>
        <end position="25"/>
    </location>
</feature>
<dbReference type="AlphaFoldDB" id="A0A448TT46"/>
<dbReference type="InterPro" id="IPR020231">
    <property type="entry name" value="Uncharacterised_YfgI"/>
</dbReference>
<feature type="chain" id="PRO_5019535649" evidence="2">
    <location>
        <begin position="26"/>
        <end position="162"/>
    </location>
</feature>
<evidence type="ECO:0000256" key="1">
    <source>
        <dbReference type="SAM" id="Coils"/>
    </source>
</evidence>
<dbReference type="Pfam" id="PF17358">
    <property type="entry name" value="DUF5384"/>
    <property type="match status" value="1"/>
</dbReference>
<protein>
    <submittedName>
        <fullName evidence="3">Uncharacterized protein</fullName>
    </submittedName>
</protein>
<keyword evidence="2" id="KW-0732">Signal</keyword>
<dbReference type="KEGG" id="adp:NCTC12871_00588"/>
<organism evidence="3 4">
    <name type="scientific">Actinobacillus delphinicola</name>
    <dbReference type="NCBI Taxonomy" id="51161"/>
    <lineage>
        <taxon>Bacteria</taxon>
        <taxon>Pseudomonadati</taxon>
        <taxon>Pseudomonadota</taxon>
        <taxon>Gammaproteobacteria</taxon>
        <taxon>Pasteurellales</taxon>
        <taxon>Pasteurellaceae</taxon>
        <taxon>Actinobacillus</taxon>
    </lineage>
</organism>
<name>A0A448TT46_9PAST</name>
<evidence type="ECO:0000313" key="4">
    <source>
        <dbReference type="Proteomes" id="UP000279799"/>
    </source>
</evidence>
<proteinExistence type="predicted"/>